<evidence type="ECO:0000313" key="1">
    <source>
        <dbReference type="EMBL" id="AOY83018.2"/>
    </source>
</evidence>
<sequence>MTLALSRYANGHALRAIAFPDLEAMIIQVVFAHSPTMDLTALIAKVKARYVTACQQLVNLLAEILESKAAKAFGHER</sequence>
<organism evidence="1">
    <name type="scientific">Moorena producens (strain JHB)</name>
    <dbReference type="NCBI Taxonomy" id="1454205"/>
    <lineage>
        <taxon>Bacteria</taxon>
        <taxon>Bacillati</taxon>
        <taxon>Cyanobacteriota</taxon>
        <taxon>Cyanophyceae</taxon>
        <taxon>Coleofasciculales</taxon>
        <taxon>Coleofasciculaceae</taxon>
        <taxon>Moorena</taxon>
    </lineage>
</organism>
<dbReference type="Proteomes" id="UP000176944">
    <property type="component" value="Chromosome"/>
</dbReference>
<protein>
    <submittedName>
        <fullName evidence="1">Uncharacterized protein</fullName>
    </submittedName>
</protein>
<dbReference type="EMBL" id="CP017708">
    <property type="protein sequence ID" value="AOY83018.2"/>
    <property type="molecule type" value="Genomic_DNA"/>
</dbReference>
<reference evidence="1" key="1">
    <citation type="journal article" date="2017" name="Proc. Natl. Acad. Sci. U.S.A.">
        <title>Comparative genomics uncovers the prolific and distinctive metabolic potential of the cyanobacterial genus Moorea.</title>
        <authorList>
            <person name="Leao T."/>
            <person name="Castelao G."/>
            <person name="Korobeynikov A."/>
            <person name="Monroe E.A."/>
            <person name="Podell S."/>
            <person name="Glukhov E."/>
            <person name="Allen E.E."/>
            <person name="Gerwick W.H."/>
            <person name="Gerwick L."/>
        </authorList>
    </citation>
    <scope>NUCLEOTIDE SEQUENCE</scope>
    <source>
        <strain evidence="1">JHB</strain>
    </source>
</reference>
<reference evidence="1" key="2">
    <citation type="submission" date="2022-10" db="EMBL/GenBank/DDBJ databases">
        <authorList>
            <person name="Ngo T.-E."/>
        </authorList>
    </citation>
    <scope>NUCLEOTIDE SEQUENCE</scope>
    <source>
        <strain evidence="1">JHB</strain>
    </source>
</reference>
<gene>
    <name evidence="1" type="ORF">BJP36_26990</name>
</gene>
<name>A0A1D9G5W2_MOOP1</name>
<proteinExistence type="predicted"/>
<dbReference type="AlphaFoldDB" id="A0A1D9G5W2"/>
<accession>A0A1D9G5W2</accession>